<dbReference type="OrthoDB" id="8170117at2759"/>
<dbReference type="SMART" id="SM01388">
    <property type="entry name" value="Mob1_phocein"/>
    <property type="match status" value="1"/>
</dbReference>
<dbReference type="Gene3D" id="1.20.140.30">
    <property type="entry name" value="MOB kinase activator"/>
    <property type="match status" value="1"/>
</dbReference>
<gene>
    <name evidence="2" type="ORF">CVT25_003447</name>
</gene>
<dbReference type="InterPro" id="IPR005301">
    <property type="entry name" value="MOB_kinase_act_fam"/>
</dbReference>
<proteinExistence type="predicted"/>
<dbReference type="Pfam" id="PF03637">
    <property type="entry name" value="Mob1_phocein"/>
    <property type="match status" value="1"/>
</dbReference>
<dbReference type="InterPro" id="IPR036703">
    <property type="entry name" value="MOB_kinase_act_sf"/>
</dbReference>
<keyword evidence="1" id="KW-0479">Metal-binding</keyword>
<dbReference type="AlphaFoldDB" id="A0A409WM24"/>
<keyword evidence="3" id="KW-1185">Reference proteome</keyword>
<dbReference type="EMBL" id="NHYD01003373">
    <property type="protein sequence ID" value="PPQ79565.1"/>
    <property type="molecule type" value="Genomic_DNA"/>
</dbReference>
<feature type="binding site" evidence="1">
    <location>
        <position position="183"/>
    </location>
    <ligand>
        <name>Zn(2+)</name>
        <dbReference type="ChEBI" id="CHEBI:29105"/>
    </ligand>
</feature>
<evidence type="ECO:0008006" key="4">
    <source>
        <dbReference type="Google" id="ProtNLM"/>
    </source>
</evidence>
<dbReference type="FunCoup" id="A0A409WM24">
    <property type="interactions" value="493"/>
</dbReference>
<accession>A0A409WM24</accession>
<feature type="binding site" evidence="1">
    <location>
        <position position="79"/>
    </location>
    <ligand>
        <name>Zn(2+)</name>
        <dbReference type="ChEBI" id="CHEBI:29105"/>
    </ligand>
</feature>
<evidence type="ECO:0000313" key="3">
    <source>
        <dbReference type="Proteomes" id="UP000283269"/>
    </source>
</evidence>
<feature type="binding site" evidence="1">
    <location>
        <position position="101"/>
    </location>
    <ligand>
        <name>Zn(2+)</name>
        <dbReference type="ChEBI" id="CHEBI:29105"/>
    </ligand>
</feature>
<comment type="caution">
    <text evidence="2">The sequence shown here is derived from an EMBL/GenBank/DDBJ whole genome shotgun (WGS) entry which is preliminary data.</text>
</comment>
<protein>
    <recommendedName>
        <fullName evidence="4">Mob1/phocein</fullName>
    </recommendedName>
</protein>
<evidence type="ECO:0000313" key="2">
    <source>
        <dbReference type="EMBL" id="PPQ79565.1"/>
    </source>
</evidence>
<dbReference type="STRING" id="93625.A0A409WM24"/>
<organism evidence="2 3">
    <name type="scientific">Psilocybe cyanescens</name>
    <dbReference type="NCBI Taxonomy" id="93625"/>
    <lineage>
        <taxon>Eukaryota</taxon>
        <taxon>Fungi</taxon>
        <taxon>Dikarya</taxon>
        <taxon>Basidiomycota</taxon>
        <taxon>Agaricomycotina</taxon>
        <taxon>Agaricomycetes</taxon>
        <taxon>Agaricomycetidae</taxon>
        <taxon>Agaricales</taxon>
        <taxon>Agaricineae</taxon>
        <taxon>Strophariaceae</taxon>
        <taxon>Psilocybe</taxon>
    </lineage>
</organism>
<dbReference type="SUPFAM" id="SSF101152">
    <property type="entry name" value="Mob1/phocein"/>
    <property type="match status" value="1"/>
</dbReference>
<dbReference type="PANTHER" id="PTHR22599">
    <property type="entry name" value="MPS ONE BINDER KINASE ACTIVATOR-LIKE MOB"/>
    <property type="match status" value="1"/>
</dbReference>
<reference evidence="2 3" key="1">
    <citation type="journal article" date="2018" name="Evol. Lett.">
        <title>Horizontal gene cluster transfer increased hallucinogenic mushroom diversity.</title>
        <authorList>
            <person name="Reynolds H.T."/>
            <person name="Vijayakumar V."/>
            <person name="Gluck-Thaler E."/>
            <person name="Korotkin H.B."/>
            <person name="Matheny P.B."/>
            <person name="Slot J.C."/>
        </authorList>
    </citation>
    <scope>NUCLEOTIDE SEQUENCE [LARGE SCALE GENOMIC DNA]</scope>
    <source>
        <strain evidence="2 3">2631</strain>
    </source>
</reference>
<name>A0A409WM24_PSICY</name>
<keyword evidence="1" id="KW-0862">Zinc</keyword>
<sequence>MSSFFGLGKTRTFKPRKDVPEGTKQYQLRKYAEATLGSGNLRLAVQLPEGEDLNEWLAVHTVDFFNHLNMLYGTVTEFCIPSEVRARDILVWKMLTIAFQCPVMSAGPRYEYLWEDGVKYKRPTKLAAPDYVDALMNWAQNLLDDESIFPNKIGVAFPRNFRDTVKTIVRRLFRVYAHIYSNHFDHICALGIEAHLNTSYRHFFLFINEVSKTAREFGIRSLTRQQFDLVDRKELAPLDELNDAILAEDLKAR</sequence>
<feature type="binding site" evidence="1">
    <location>
        <position position="178"/>
    </location>
    <ligand>
        <name>Zn(2+)</name>
        <dbReference type="ChEBI" id="CHEBI:29105"/>
    </ligand>
</feature>
<evidence type="ECO:0000256" key="1">
    <source>
        <dbReference type="PIRSR" id="PIRSR605301-1"/>
    </source>
</evidence>
<dbReference type="InParanoid" id="A0A409WM24"/>
<dbReference type="Proteomes" id="UP000283269">
    <property type="component" value="Unassembled WGS sequence"/>
</dbReference>